<reference evidence="2" key="1">
    <citation type="journal article" date="2020" name="Stud. Mycol.">
        <title>101 Dothideomycetes genomes: A test case for predicting lifestyles and emergence of pathogens.</title>
        <authorList>
            <person name="Haridas S."/>
            <person name="Albert R."/>
            <person name="Binder M."/>
            <person name="Bloem J."/>
            <person name="LaButti K."/>
            <person name="Salamov A."/>
            <person name="Andreopoulos B."/>
            <person name="Baker S."/>
            <person name="Barry K."/>
            <person name="Bills G."/>
            <person name="Bluhm B."/>
            <person name="Cannon C."/>
            <person name="Castanera R."/>
            <person name="Culley D."/>
            <person name="Daum C."/>
            <person name="Ezra D."/>
            <person name="Gonzalez J."/>
            <person name="Henrissat B."/>
            <person name="Kuo A."/>
            <person name="Liang C."/>
            <person name="Lipzen A."/>
            <person name="Lutzoni F."/>
            <person name="Magnuson J."/>
            <person name="Mondo S."/>
            <person name="Nolan M."/>
            <person name="Ohm R."/>
            <person name="Pangilinan J."/>
            <person name="Park H.-J."/>
            <person name="Ramirez L."/>
            <person name="Alfaro M."/>
            <person name="Sun H."/>
            <person name="Tritt A."/>
            <person name="Yoshinaga Y."/>
            <person name="Zwiers L.-H."/>
            <person name="Turgeon B."/>
            <person name="Goodwin S."/>
            <person name="Spatafora J."/>
            <person name="Crous P."/>
            <person name="Grigoriev I."/>
        </authorList>
    </citation>
    <scope>NUCLEOTIDE SEQUENCE [LARGE SCALE GENOMIC DNA]</scope>
    <source>
        <strain evidence="2">CBS 304.66</strain>
    </source>
</reference>
<feature type="non-terminal residue" evidence="1">
    <location>
        <position position="110"/>
    </location>
</feature>
<accession>A0A9P4JWF1</accession>
<evidence type="ECO:0000313" key="1">
    <source>
        <dbReference type="EMBL" id="KAF2257873.1"/>
    </source>
</evidence>
<dbReference type="Proteomes" id="UP000800093">
    <property type="component" value="Unassembled WGS sequence"/>
</dbReference>
<keyword evidence="2" id="KW-1185">Reference proteome</keyword>
<name>A0A9P4JWF1_9PLEO</name>
<evidence type="ECO:0000313" key="2">
    <source>
        <dbReference type="Proteomes" id="UP000800093"/>
    </source>
</evidence>
<sequence length="110" mass="11808">MLMHSAVGFERCMAVGATVLSSMAGQMVGTCGAGDFRILETRLSETDDVGDGRVLSGMRCVVECCASGSGRGEVMRCGGMAVRRCGGVGGDWSMHWRKRQLMLWNKRTLA</sequence>
<organism evidence="1 2">
    <name type="scientific">Lojkania enalia</name>
    <dbReference type="NCBI Taxonomy" id="147567"/>
    <lineage>
        <taxon>Eukaryota</taxon>
        <taxon>Fungi</taxon>
        <taxon>Dikarya</taxon>
        <taxon>Ascomycota</taxon>
        <taxon>Pezizomycotina</taxon>
        <taxon>Dothideomycetes</taxon>
        <taxon>Pleosporomycetidae</taxon>
        <taxon>Pleosporales</taxon>
        <taxon>Pleosporales incertae sedis</taxon>
        <taxon>Lojkania</taxon>
    </lineage>
</organism>
<protein>
    <submittedName>
        <fullName evidence="1">Uncharacterized protein</fullName>
    </submittedName>
</protein>
<dbReference type="AlphaFoldDB" id="A0A9P4JWF1"/>
<dbReference type="EMBL" id="ML986829">
    <property type="protein sequence ID" value="KAF2257873.1"/>
    <property type="molecule type" value="Genomic_DNA"/>
</dbReference>
<comment type="caution">
    <text evidence="1">The sequence shown here is derived from an EMBL/GenBank/DDBJ whole genome shotgun (WGS) entry which is preliminary data.</text>
</comment>
<proteinExistence type="predicted"/>
<gene>
    <name evidence="1" type="ORF">CC78DRAFT_622261</name>
</gene>